<feature type="domain" description="Leucine rich repeat variant" evidence="1">
    <location>
        <begin position="20"/>
        <end position="63"/>
    </location>
</feature>
<gene>
    <name evidence="2" type="ORF">E1809_16970</name>
</gene>
<dbReference type="Proteomes" id="UP000295511">
    <property type="component" value="Unassembled WGS sequence"/>
</dbReference>
<organism evidence="2 3">
    <name type="scientific">Arthrobacter terricola</name>
    <dbReference type="NCBI Taxonomy" id="2547396"/>
    <lineage>
        <taxon>Bacteria</taxon>
        <taxon>Bacillati</taxon>
        <taxon>Actinomycetota</taxon>
        <taxon>Actinomycetes</taxon>
        <taxon>Micrococcales</taxon>
        <taxon>Micrococcaceae</taxon>
        <taxon>Arthrobacter</taxon>
    </lineage>
</organism>
<dbReference type="InterPro" id="IPR057893">
    <property type="entry name" value="LRV_2"/>
</dbReference>
<evidence type="ECO:0000313" key="2">
    <source>
        <dbReference type="EMBL" id="TDF92852.1"/>
    </source>
</evidence>
<dbReference type="RefSeq" id="WP_133205429.1">
    <property type="nucleotide sequence ID" value="NZ_SMRU01000021.1"/>
</dbReference>
<dbReference type="Pfam" id="PF25591">
    <property type="entry name" value="LRV_2"/>
    <property type="match status" value="1"/>
</dbReference>
<name>A0A4R5KD84_9MICC</name>
<evidence type="ECO:0000259" key="1">
    <source>
        <dbReference type="Pfam" id="PF25591"/>
    </source>
</evidence>
<evidence type="ECO:0000313" key="3">
    <source>
        <dbReference type="Proteomes" id="UP000295511"/>
    </source>
</evidence>
<reference evidence="2 3" key="1">
    <citation type="submission" date="2019-03" db="EMBL/GenBank/DDBJ databases">
        <title>Whole genome sequence of Arthrobacter sp JH1-1.</title>
        <authorList>
            <person name="Trinh H.N."/>
        </authorList>
    </citation>
    <scope>NUCLEOTIDE SEQUENCE [LARGE SCALE GENOMIC DNA]</scope>
    <source>
        <strain evidence="2 3">JH1-1</strain>
    </source>
</reference>
<proteinExistence type="predicted"/>
<dbReference type="OrthoDB" id="4485680at2"/>
<dbReference type="EMBL" id="SMRU01000021">
    <property type="protein sequence ID" value="TDF92852.1"/>
    <property type="molecule type" value="Genomic_DNA"/>
</dbReference>
<accession>A0A4R5KD84</accession>
<comment type="caution">
    <text evidence="2">The sequence shown here is derived from an EMBL/GenBank/DDBJ whole genome shotgun (WGS) entry which is preliminary data.</text>
</comment>
<dbReference type="AlphaFoldDB" id="A0A4R5KD84"/>
<keyword evidence="3" id="KW-1185">Reference proteome</keyword>
<sequence>MGLFDKIASRFVPELGDVEQDMAGNPNAPAELLRKMAEKEPKLWETILANPSCPSDVAAYIQNRRTE</sequence>
<protein>
    <recommendedName>
        <fullName evidence="1">Leucine rich repeat variant domain-containing protein</fullName>
    </recommendedName>
</protein>